<accession>A0ABD0VBV5</accession>
<keyword evidence="2" id="KW-1133">Transmembrane helix</keyword>
<keyword evidence="4" id="KW-1185">Reference proteome</keyword>
<evidence type="ECO:0000313" key="3">
    <source>
        <dbReference type="EMBL" id="KAL0922081.1"/>
    </source>
</evidence>
<keyword evidence="2" id="KW-0812">Transmembrane</keyword>
<feature type="transmembrane region" description="Helical" evidence="2">
    <location>
        <begin position="111"/>
        <end position="133"/>
    </location>
</feature>
<evidence type="ECO:0000256" key="1">
    <source>
        <dbReference type="SAM" id="MobiDB-lite"/>
    </source>
</evidence>
<dbReference type="Proteomes" id="UP001552299">
    <property type="component" value="Unassembled WGS sequence"/>
</dbReference>
<evidence type="ECO:0000256" key="2">
    <source>
        <dbReference type="SAM" id="Phobius"/>
    </source>
</evidence>
<feature type="transmembrane region" description="Helical" evidence="2">
    <location>
        <begin position="140"/>
        <end position="160"/>
    </location>
</feature>
<feature type="transmembrane region" description="Helical" evidence="2">
    <location>
        <begin position="166"/>
        <end position="186"/>
    </location>
</feature>
<keyword evidence="2" id="KW-0472">Membrane</keyword>
<organism evidence="3 4">
    <name type="scientific">Dendrobium thyrsiflorum</name>
    <name type="common">Pinecone-like raceme dendrobium</name>
    <name type="synonym">Orchid</name>
    <dbReference type="NCBI Taxonomy" id="117978"/>
    <lineage>
        <taxon>Eukaryota</taxon>
        <taxon>Viridiplantae</taxon>
        <taxon>Streptophyta</taxon>
        <taxon>Embryophyta</taxon>
        <taxon>Tracheophyta</taxon>
        <taxon>Spermatophyta</taxon>
        <taxon>Magnoliopsida</taxon>
        <taxon>Liliopsida</taxon>
        <taxon>Asparagales</taxon>
        <taxon>Orchidaceae</taxon>
        <taxon>Epidendroideae</taxon>
        <taxon>Malaxideae</taxon>
        <taxon>Dendrobiinae</taxon>
        <taxon>Dendrobium</taxon>
    </lineage>
</organism>
<feature type="compositionally biased region" description="Basic and acidic residues" evidence="1">
    <location>
        <begin position="195"/>
        <end position="205"/>
    </location>
</feature>
<evidence type="ECO:0000313" key="4">
    <source>
        <dbReference type="Proteomes" id="UP001552299"/>
    </source>
</evidence>
<comment type="caution">
    <text evidence="3">The sequence shown here is derived from an EMBL/GenBank/DDBJ whole genome shotgun (WGS) entry which is preliminary data.</text>
</comment>
<proteinExistence type="predicted"/>
<sequence>MSSEVLRLAVEVVGSSVEEKDREKKTKSSFNLLLTKIAGDGDSSGAYIRMISAGFGMRLQMGAKVTTEVLGLARSRKGLARLALCLFGFLSASSVSYFVSRFPEETLRFSMLAWVSVAVPIPDIWELSCLLGASCLAPRFPAFPCFWLLFTGSICAGLLFRELLWGWLFSRISLLAFPLPWAVISLRRNRRGKKGRDEMEEKRSEITPSVDSVNGRRESN</sequence>
<name>A0ABD0VBV5_DENTH</name>
<feature type="region of interest" description="Disordered" evidence="1">
    <location>
        <begin position="193"/>
        <end position="220"/>
    </location>
</feature>
<feature type="transmembrane region" description="Helical" evidence="2">
    <location>
        <begin position="79"/>
        <end position="99"/>
    </location>
</feature>
<reference evidence="3 4" key="1">
    <citation type="journal article" date="2024" name="Plant Biotechnol. J.">
        <title>Dendrobium thyrsiflorum genome and its molecular insights into genes involved in important horticultural traits.</title>
        <authorList>
            <person name="Chen B."/>
            <person name="Wang J.Y."/>
            <person name="Zheng P.J."/>
            <person name="Li K.L."/>
            <person name="Liang Y.M."/>
            <person name="Chen X.F."/>
            <person name="Zhang C."/>
            <person name="Zhao X."/>
            <person name="He X."/>
            <person name="Zhang G.Q."/>
            <person name="Liu Z.J."/>
            <person name="Xu Q."/>
        </authorList>
    </citation>
    <scope>NUCLEOTIDE SEQUENCE [LARGE SCALE GENOMIC DNA]</scope>
    <source>
        <strain evidence="3">GZMU011</strain>
    </source>
</reference>
<gene>
    <name evidence="3" type="ORF">M5K25_006043</name>
</gene>
<protein>
    <submittedName>
        <fullName evidence="3">Uncharacterized protein</fullName>
    </submittedName>
</protein>
<dbReference type="EMBL" id="JANQDX010000006">
    <property type="protein sequence ID" value="KAL0922081.1"/>
    <property type="molecule type" value="Genomic_DNA"/>
</dbReference>
<dbReference type="AlphaFoldDB" id="A0ABD0VBV5"/>